<gene>
    <name evidence="3" type="ORF">FCM35_KLT04886</name>
</gene>
<reference evidence="3" key="1">
    <citation type="submission" date="2020-01" db="EMBL/GenBank/DDBJ databases">
        <title>Genome sequence of Kobresia littledalei, the first chromosome-level genome in the family Cyperaceae.</title>
        <authorList>
            <person name="Qu G."/>
        </authorList>
    </citation>
    <scope>NUCLEOTIDE SEQUENCE</scope>
    <source>
        <strain evidence="3">C.B.Clarke</strain>
        <tissue evidence="3">Leaf</tissue>
    </source>
</reference>
<evidence type="ECO:0000256" key="1">
    <source>
        <dbReference type="SAM" id="MobiDB-lite"/>
    </source>
</evidence>
<feature type="region of interest" description="Disordered" evidence="1">
    <location>
        <begin position="117"/>
        <end position="151"/>
    </location>
</feature>
<sequence length="287" mass="31836">MSALVVCGKRSSSSFFDEDLPQQILHSSSPSPPHQASKRARCGGASFSPSPAAALGLCESGSLLQLISLFPEMDPKILEESLEASGNDLETAIRNLYKLRLESSVADLNSNEHKFENGTSCAEGNKTFADNGNMESTSGNQPSMGSNNPSDKSEWVELFVREMMNASDIADARARAFRSFEVFEKSVLQSAGVEAMENLHKENMMLKEQMETVLRENSILKRAVAIQHDRQKEFASTCQELGQLKQLVAQYQEQVRNLEINNYALSMHLRQTQQNNSIPGHFNPDIF</sequence>
<evidence type="ECO:0000313" key="3">
    <source>
        <dbReference type="EMBL" id="KAF3329555.1"/>
    </source>
</evidence>
<accession>A0A833QMD2</accession>
<dbReference type="PANTHER" id="PTHR31245">
    <property type="entry name" value="UBIQUITIN SYSTEM COMPONENT CUE PROTEIN"/>
    <property type="match status" value="1"/>
</dbReference>
<dbReference type="PANTHER" id="PTHR31245:SF1">
    <property type="entry name" value="UBIQUITIN SYSTEM COMPONENT CUE PROTEIN"/>
    <property type="match status" value="1"/>
</dbReference>
<dbReference type="SUPFAM" id="SSF46934">
    <property type="entry name" value="UBA-like"/>
    <property type="match status" value="1"/>
</dbReference>
<dbReference type="OrthoDB" id="440455at2759"/>
<dbReference type="EMBL" id="SWLB01000014">
    <property type="protein sequence ID" value="KAF3329555.1"/>
    <property type="molecule type" value="Genomic_DNA"/>
</dbReference>
<evidence type="ECO:0000259" key="2">
    <source>
        <dbReference type="PROSITE" id="PS51140"/>
    </source>
</evidence>
<dbReference type="SMART" id="SM00546">
    <property type="entry name" value="CUE"/>
    <property type="match status" value="1"/>
</dbReference>
<protein>
    <submittedName>
        <fullName evidence="3">CUE domain-containing protein</fullName>
    </submittedName>
</protein>
<keyword evidence="4" id="KW-1185">Reference proteome</keyword>
<evidence type="ECO:0000313" key="4">
    <source>
        <dbReference type="Proteomes" id="UP000623129"/>
    </source>
</evidence>
<proteinExistence type="predicted"/>
<dbReference type="CDD" id="cd14279">
    <property type="entry name" value="CUE"/>
    <property type="match status" value="1"/>
</dbReference>
<dbReference type="InterPro" id="IPR003892">
    <property type="entry name" value="CUE"/>
</dbReference>
<feature type="region of interest" description="Disordered" evidence="1">
    <location>
        <begin position="23"/>
        <end position="43"/>
    </location>
</feature>
<dbReference type="PROSITE" id="PS51140">
    <property type="entry name" value="CUE"/>
    <property type="match status" value="1"/>
</dbReference>
<feature type="domain" description="CUE" evidence="2">
    <location>
        <begin position="58"/>
        <end position="101"/>
    </location>
</feature>
<comment type="caution">
    <text evidence="3">The sequence shown here is derived from an EMBL/GenBank/DDBJ whole genome shotgun (WGS) entry which is preliminary data.</text>
</comment>
<dbReference type="AlphaFoldDB" id="A0A833QMD2"/>
<dbReference type="GO" id="GO:0043130">
    <property type="term" value="F:ubiquitin binding"/>
    <property type="evidence" value="ECO:0007669"/>
    <property type="project" value="InterPro"/>
</dbReference>
<organism evidence="3 4">
    <name type="scientific">Carex littledalei</name>
    <dbReference type="NCBI Taxonomy" id="544730"/>
    <lineage>
        <taxon>Eukaryota</taxon>
        <taxon>Viridiplantae</taxon>
        <taxon>Streptophyta</taxon>
        <taxon>Embryophyta</taxon>
        <taxon>Tracheophyta</taxon>
        <taxon>Spermatophyta</taxon>
        <taxon>Magnoliopsida</taxon>
        <taxon>Liliopsida</taxon>
        <taxon>Poales</taxon>
        <taxon>Cyperaceae</taxon>
        <taxon>Cyperoideae</taxon>
        <taxon>Cariceae</taxon>
        <taxon>Carex</taxon>
        <taxon>Carex subgen. Euthyceras</taxon>
    </lineage>
</organism>
<dbReference type="Pfam" id="PF02845">
    <property type="entry name" value="CUE"/>
    <property type="match status" value="1"/>
</dbReference>
<dbReference type="Proteomes" id="UP000623129">
    <property type="component" value="Unassembled WGS sequence"/>
</dbReference>
<name>A0A833QMD2_9POAL</name>
<feature type="compositionally biased region" description="Polar residues" evidence="1">
    <location>
        <begin position="117"/>
        <end position="150"/>
    </location>
</feature>
<dbReference type="InterPro" id="IPR009060">
    <property type="entry name" value="UBA-like_sf"/>
</dbReference>